<organism evidence="11 12">
    <name type="scientific">Candidatus Berkelbacteria bacterium Licking1014_2</name>
    <dbReference type="NCBI Taxonomy" id="2017146"/>
    <lineage>
        <taxon>Bacteria</taxon>
        <taxon>Candidatus Berkelbacteria</taxon>
    </lineage>
</organism>
<feature type="domain" description="Small ribosomal subunit protein uS4 N-terminal" evidence="10">
    <location>
        <begin position="1"/>
        <end position="96"/>
    </location>
</feature>
<keyword evidence="3 7" id="KW-0694">RNA-binding</keyword>
<dbReference type="NCBIfam" id="TIGR01017">
    <property type="entry name" value="rpsD_bact"/>
    <property type="match status" value="1"/>
</dbReference>
<dbReference type="InterPro" id="IPR022801">
    <property type="entry name" value="Ribosomal_uS4"/>
</dbReference>
<dbReference type="AlphaFoldDB" id="A0A554LWI4"/>
<dbReference type="GO" id="GO:0006412">
    <property type="term" value="P:translation"/>
    <property type="evidence" value="ECO:0007669"/>
    <property type="project" value="UniProtKB-UniRule"/>
</dbReference>
<evidence type="ECO:0000259" key="9">
    <source>
        <dbReference type="SMART" id="SM00363"/>
    </source>
</evidence>
<dbReference type="PANTHER" id="PTHR11831">
    <property type="entry name" value="30S 40S RIBOSOMAL PROTEIN"/>
    <property type="match status" value="1"/>
</dbReference>
<protein>
    <recommendedName>
        <fullName evidence="6 7">Small ribosomal subunit protein uS4</fullName>
    </recommendedName>
</protein>
<dbReference type="InterPro" id="IPR005709">
    <property type="entry name" value="Ribosomal_uS4_bac-type"/>
</dbReference>
<proteinExistence type="inferred from homology"/>
<dbReference type="GO" id="GO:0019843">
    <property type="term" value="F:rRNA binding"/>
    <property type="evidence" value="ECO:0007669"/>
    <property type="project" value="UniProtKB-UniRule"/>
</dbReference>
<comment type="similarity">
    <text evidence="1 7 8">Belongs to the universal ribosomal protein uS4 family.</text>
</comment>
<dbReference type="InterPro" id="IPR001912">
    <property type="entry name" value="Ribosomal_uS4_N"/>
</dbReference>
<keyword evidence="2 7" id="KW-0699">rRNA-binding</keyword>
<evidence type="ECO:0000259" key="10">
    <source>
        <dbReference type="SMART" id="SM01390"/>
    </source>
</evidence>
<dbReference type="GO" id="GO:0015935">
    <property type="term" value="C:small ribosomal subunit"/>
    <property type="evidence" value="ECO:0007669"/>
    <property type="project" value="InterPro"/>
</dbReference>
<dbReference type="HAMAP" id="MF_01306_B">
    <property type="entry name" value="Ribosomal_uS4_B"/>
    <property type="match status" value="1"/>
</dbReference>
<evidence type="ECO:0000256" key="2">
    <source>
        <dbReference type="ARBA" id="ARBA00022730"/>
    </source>
</evidence>
<evidence type="ECO:0000256" key="8">
    <source>
        <dbReference type="RuleBase" id="RU003699"/>
    </source>
</evidence>
<dbReference type="NCBIfam" id="NF003717">
    <property type="entry name" value="PRK05327.1"/>
    <property type="match status" value="1"/>
</dbReference>
<dbReference type="Gene3D" id="1.10.1050.10">
    <property type="entry name" value="Ribosomal Protein S4 Delta 41, Chain A, domain 1"/>
    <property type="match status" value="1"/>
</dbReference>
<dbReference type="InterPro" id="IPR018079">
    <property type="entry name" value="Ribosomal_uS4_CS"/>
</dbReference>
<keyword evidence="4 7" id="KW-0689">Ribosomal protein</keyword>
<reference evidence="11 12" key="1">
    <citation type="submission" date="2017-07" db="EMBL/GenBank/DDBJ databases">
        <title>Mechanisms for carbon and nitrogen cycling indicate functional differentiation within the Candidate Phyla Radiation.</title>
        <authorList>
            <person name="Danczak R.E."/>
            <person name="Johnston M.D."/>
            <person name="Kenah C."/>
            <person name="Slattery M."/>
            <person name="Wrighton K.C."/>
            <person name="Wilkins M.J."/>
        </authorList>
    </citation>
    <scope>NUCLEOTIDE SEQUENCE [LARGE SCALE GENOMIC DNA]</scope>
    <source>
        <strain evidence="11">Licking1014_2</strain>
    </source>
</reference>
<evidence type="ECO:0000256" key="3">
    <source>
        <dbReference type="ARBA" id="ARBA00022884"/>
    </source>
</evidence>
<dbReference type="EMBL" id="VMGL01000008">
    <property type="protein sequence ID" value="TSC97227.1"/>
    <property type="molecule type" value="Genomic_DNA"/>
</dbReference>
<sequence>MTKGAVCRQCRRFGVKLFFKGERCLTTKCSFTRRSYIPGQHGPSSRRKPSEYGRQLSEKQKAKAIYGLGERQFRRLFRQAAKDRQNTGQRLIIHLEKRLDNVVYRLGWTTSRRQARQMISHKKIKLNDKIANIPSLEIKIGDKINYIGKKPSTTIKTELPKWLILNKSTGLAEIKSEIKGEDLPTEIDANQIVEFYSR</sequence>
<keyword evidence="5 7" id="KW-0687">Ribonucleoprotein</keyword>
<dbReference type="PROSITE" id="PS50889">
    <property type="entry name" value="S4"/>
    <property type="match status" value="1"/>
</dbReference>
<comment type="caution">
    <text evidence="11">The sequence shown here is derived from an EMBL/GenBank/DDBJ whole genome shotgun (WGS) entry which is preliminary data.</text>
</comment>
<evidence type="ECO:0000256" key="4">
    <source>
        <dbReference type="ARBA" id="ARBA00022980"/>
    </source>
</evidence>
<dbReference type="InterPro" id="IPR002942">
    <property type="entry name" value="S4_RNA-bd"/>
</dbReference>
<dbReference type="Proteomes" id="UP000318711">
    <property type="component" value="Unassembled WGS sequence"/>
</dbReference>
<evidence type="ECO:0000256" key="1">
    <source>
        <dbReference type="ARBA" id="ARBA00007465"/>
    </source>
</evidence>
<dbReference type="SMART" id="SM01390">
    <property type="entry name" value="Ribosomal_S4"/>
    <property type="match status" value="1"/>
</dbReference>
<evidence type="ECO:0000256" key="5">
    <source>
        <dbReference type="ARBA" id="ARBA00023274"/>
    </source>
</evidence>
<dbReference type="SMART" id="SM00363">
    <property type="entry name" value="S4"/>
    <property type="match status" value="1"/>
</dbReference>
<comment type="subunit">
    <text evidence="7">Part of the 30S ribosomal subunit. Contacts protein S5. The interaction surface between S4 and S5 is involved in control of translational fidelity.</text>
</comment>
<dbReference type="Pfam" id="PF00163">
    <property type="entry name" value="Ribosomal_S4"/>
    <property type="match status" value="1"/>
</dbReference>
<dbReference type="GO" id="GO:0042274">
    <property type="term" value="P:ribosomal small subunit biogenesis"/>
    <property type="evidence" value="ECO:0007669"/>
    <property type="project" value="TreeGrafter"/>
</dbReference>
<dbReference type="CDD" id="cd00165">
    <property type="entry name" value="S4"/>
    <property type="match status" value="1"/>
</dbReference>
<accession>A0A554LWI4</accession>
<dbReference type="Pfam" id="PF01479">
    <property type="entry name" value="S4"/>
    <property type="match status" value="1"/>
</dbReference>
<dbReference type="Gene3D" id="3.10.290.10">
    <property type="entry name" value="RNA-binding S4 domain"/>
    <property type="match status" value="1"/>
</dbReference>
<evidence type="ECO:0000256" key="6">
    <source>
        <dbReference type="ARBA" id="ARBA00035254"/>
    </source>
</evidence>
<dbReference type="PANTHER" id="PTHR11831:SF4">
    <property type="entry name" value="SMALL RIBOSOMAL SUBUNIT PROTEIN US4M"/>
    <property type="match status" value="1"/>
</dbReference>
<name>A0A554LWI4_9BACT</name>
<comment type="function">
    <text evidence="7">One of the primary rRNA binding proteins, it binds directly to 16S rRNA where it nucleates assembly of the body of the 30S subunit.</text>
</comment>
<dbReference type="GO" id="GO:0003735">
    <property type="term" value="F:structural constituent of ribosome"/>
    <property type="evidence" value="ECO:0007669"/>
    <property type="project" value="InterPro"/>
</dbReference>
<dbReference type="SUPFAM" id="SSF55174">
    <property type="entry name" value="Alpha-L RNA-binding motif"/>
    <property type="match status" value="1"/>
</dbReference>
<dbReference type="InterPro" id="IPR036986">
    <property type="entry name" value="S4_RNA-bd_sf"/>
</dbReference>
<comment type="function">
    <text evidence="7">With S5 and S12 plays an important role in translational accuracy.</text>
</comment>
<evidence type="ECO:0000256" key="7">
    <source>
        <dbReference type="HAMAP-Rule" id="MF_01306"/>
    </source>
</evidence>
<evidence type="ECO:0000313" key="11">
    <source>
        <dbReference type="EMBL" id="TSC97227.1"/>
    </source>
</evidence>
<feature type="domain" description="RNA-binding S4" evidence="9">
    <location>
        <begin position="97"/>
        <end position="160"/>
    </location>
</feature>
<evidence type="ECO:0000313" key="12">
    <source>
        <dbReference type="Proteomes" id="UP000318711"/>
    </source>
</evidence>
<dbReference type="PROSITE" id="PS00632">
    <property type="entry name" value="RIBOSOMAL_S4"/>
    <property type="match status" value="1"/>
</dbReference>
<gene>
    <name evidence="7" type="primary">rpsD</name>
    <name evidence="11" type="ORF">CEN88_104</name>
</gene>